<reference evidence="6" key="1">
    <citation type="submission" date="2022-05" db="EMBL/GenBank/DDBJ databases">
        <title>The Musa troglodytarum L. genome provides insights into the mechanism of non-climacteric behaviour and enrichment of carotenoids.</title>
        <authorList>
            <person name="Wang J."/>
        </authorList>
    </citation>
    <scope>NUCLEOTIDE SEQUENCE</scope>
    <source>
        <tissue evidence="6">Leaf</tissue>
    </source>
</reference>
<evidence type="ECO:0000256" key="3">
    <source>
        <dbReference type="ARBA" id="ARBA00023134"/>
    </source>
</evidence>
<dbReference type="GO" id="GO:0030139">
    <property type="term" value="C:endocytic vesicle"/>
    <property type="evidence" value="ECO:0007669"/>
    <property type="project" value="TreeGrafter"/>
</dbReference>
<dbReference type="GO" id="GO:0005096">
    <property type="term" value="F:GTPase activator activity"/>
    <property type="evidence" value="ECO:0007669"/>
    <property type="project" value="UniProtKB-KW"/>
</dbReference>
<dbReference type="PANTHER" id="PTHR23101">
    <property type="entry name" value="RAB GDP/GTP EXCHANGE FACTOR"/>
    <property type="match status" value="1"/>
</dbReference>
<evidence type="ECO:0000256" key="4">
    <source>
        <dbReference type="ARBA" id="ARBA00073064"/>
    </source>
</evidence>
<evidence type="ECO:0000259" key="5">
    <source>
        <dbReference type="PROSITE" id="PS51205"/>
    </source>
</evidence>
<keyword evidence="7" id="KW-1185">Reference proteome</keyword>
<evidence type="ECO:0000313" key="6">
    <source>
        <dbReference type="EMBL" id="URE34437.1"/>
    </source>
</evidence>
<gene>
    <name evidence="6" type="ORF">MUK42_15491</name>
</gene>
<keyword evidence="3" id="KW-0342">GTP-binding</keyword>
<dbReference type="GO" id="GO:0005525">
    <property type="term" value="F:GTP binding"/>
    <property type="evidence" value="ECO:0007669"/>
    <property type="project" value="UniProtKB-KW"/>
</dbReference>
<dbReference type="PROSITE" id="PS51205">
    <property type="entry name" value="VPS9"/>
    <property type="match status" value="1"/>
</dbReference>
<organism evidence="6 7">
    <name type="scientific">Musa troglodytarum</name>
    <name type="common">fe'i banana</name>
    <dbReference type="NCBI Taxonomy" id="320322"/>
    <lineage>
        <taxon>Eukaryota</taxon>
        <taxon>Viridiplantae</taxon>
        <taxon>Streptophyta</taxon>
        <taxon>Embryophyta</taxon>
        <taxon>Tracheophyta</taxon>
        <taxon>Spermatophyta</taxon>
        <taxon>Magnoliopsida</taxon>
        <taxon>Liliopsida</taxon>
        <taxon>Zingiberales</taxon>
        <taxon>Musaceae</taxon>
        <taxon>Musa</taxon>
    </lineage>
</organism>
<dbReference type="InterPro" id="IPR037191">
    <property type="entry name" value="VPS9_dom_sf"/>
</dbReference>
<evidence type="ECO:0000256" key="2">
    <source>
        <dbReference type="ARBA" id="ARBA00022741"/>
    </source>
</evidence>
<dbReference type="GO" id="GO:0005829">
    <property type="term" value="C:cytosol"/>
    <property type="evidence" value="ECO:0007669"/>
    <property type="project" value="TreeGrafter"/>
</dbReference>
<dbReference type="Proteomes" id="UP001055439">
    <property type="component" value="Chromosome 8"/>
</dbReference>
<dbReference type="Gene3D" id="1.20.1050.80">
    <property type="entry name" value="VPS9 domain"/>
    <property type="match status" value="1"/>
</dbReference>
<feature type="domain" description="VPS9" evidence="5">
    <location>
        <begin position="110"/>
        <end position="254"/>
    </location>
</feature>
<evidence type="ECO:0000313" key="7">
    <source>
        <dbReference type="Proteomes" id="UP001055439"/>
    </source>
</evidence>
<dbReference type="GO" id="GO:0005085">
    <property type="term" value="F:guanyl-nucleotide exchange factor activity"/>
    <property type="evidence" value="ECO:0007669"/>
    <property type="project" value="InterPro"/>
</dbReference>
<dbReference type="Pfam" id="PF18151">
    <property type="entry name" value="DUF5601"/>
    <property type="match status" value="1"/>
</dbReference>
<dbReference type="InterPro" id="IPR003123">
    <property type="entry name" value="VPS9"/>
</dbReference>
<dbReference type="FunFam" id="1.10.246.120:FF:000003">
    <property type="entry name" value="Vacuolar protein sorting-associated protein 9A"/>
    <property type="match status" value="1"/>
</dbReference>
<protein>
    <recommendedName>
        <fullName evidence="4">Vacuolar protein sorting-associated protein 9A</fullName>
    </recommendedName>
</protein>
<dbReference type="FunFam" id="1.20.1050.80:FF:000007">
    <property type="entry name" value="Vacuolar protein sorting-associated protein 9A"/>
    <property type="match status" value="1"/>
</dbReference>
<dbReference type="AlphaFoldDB" id="A0A9E7HR15"/>
<keyword evidence="1" id="KW-0343">GTPase activation</keyword>
<dbReference type="Gene3D" id="1.10.246.120">
    <property type="match status" value="1"/>
</dbReference>
<accession>A0A9E7HR15</accession>
<evidence type="ECO:0000256" key="1">
    <source>
        <dbReference type="ARBA" id="ARBA00022468"/>
    </source>
</evidence>
<dbReference type="GO" id="GO:0016192">
    <property type="term" value="P:vesicle-mediated transport"/>
    <property type="evidence" value="ECO:0007669"/>
    <property type="project" value="InterPro"/>
</dbReference>
<dbReference type="PANTHER" id="PTHR23101:SF25">
    <property type="entry name" value="GTPASE-ACTIVATING PROTEIN AND VPS9 DOMAIN-CONTAINING PROTEIN 1"/>
    <property type="match status" value="1"/>
</dbReference>
<dbReference type="InterPro" id="IPR045046">
    <property type="entry name" value="Vps9-like"/>
</dbReference>
<dbReference type="Pfam" id="PF02204">
    <property type="entry name" value="VPS9"/>
    <property type="match status" value="1"/>
</dbReference>
<dbReference type="InterPro" id="IPR041545">
    <property type="entry name" value="DUF5601"/>
</dbReference>
<dbReference type="EMBL" id="CP097510">
    <property type="protein sequence ID" value="URE34437.1"/>
    <property type="molecule type" value="Genomic_DNA"/>
</dbReference>
<proteinExistence type="predicted"/>
<keyword evidence="2" id="KW-0547">Nucleotide-binding</keyword>
<dbReference type="SMART" id="SM00167">
    <property type="entry name" value="VPS9"/>
    <property type="match status" value="1"/>
</dbReference>
<sequence length="468" mass="52228">MEGGGGDAFGSSTAPLTWHDFLERMRHPSAADFVKSIKSFIVSFSNKVPDPENDSAAVQEFLANMEGAFRAHTLWAGSSEEELESAGEGLEKYVMTKLFSRVFASVPEDANSDGELYEKMALLQQFVRPENLDIKPAFQNETSWLLAQKELQKINMYKAPRDKLVCILNCCKVINNLLLNASIASNENPPGADEFLPVLIYVTIKANPPQLHSNLLYIQRYRRQSRLVAEAAYFFTNILSAESFIWNIDAQALSMDEIEFQKKMESARAHLMGLSTGTEHQQTETNLDTMEERLKSNRELDSTVSVEGHQVLSQSYGINKDVDGKYKPLINRLSISDLEKKGTTDLLKEENVNKYFQEYPFLFANAGDLTVDDVGSLLNCYKQLVLRYVALAKGMGIGNESLSLPNTETPSELSGVKESEYVAEMEMKVEDHEEVSRKGGSCAEDLILQMDDAESKKVADDSTAEVSS</sequence>
<dbReference type="OrthoDB" id="300289at2759"/>
<dbReference type="GO" id="GO:0031267">
    <property type="term" value="F:small GTPase binding"/>
    <property type="evidence" value="ECO:0007669"/>
    <property type="project" value="TreeGrafter"/>
</dbReference>
<dbReference type="SUPFAM" id="SSF109993">
    <property type="entry name" value="VPS9 domain"/>
    <property type="match status" value="1"/>
</dbReference>
<name>A0A9E7HR15_9LILI</name>